<dbReference type="OrthoDB" id="2283631at2759"/>
<dbReference type="InterPro" id="IPR007219">
    <property type="entry name" value="XnlR_reg_dom"/>
</dbReference>
<evidence type="ECO:0000256" key="6">
    <source>
        <dbReference type="ARBA" id="ARBA00023163"/>
    </source>
</evidence>
<dbReference type="PANTHER" id="PTHR31313:SF79">
    <property type="entry name" value="C6 FINGER DOMAIN-CONTAINING PROTEIN"/>
    <property type="match status" value="1"/>
</dbReference>
<comment type="subcellular location">
    <subcellularLocation>
        <location evidence="1">Nucleus</location>
    </subcellularLocation>
</comment>
<evidence type="ECO:0000256" key="8">
    <source>
        <dbReference type="SAM" id="MobiDB-lite"/>
    </source>
</evidence>
<evidence type="ECO:0000256" key="4">
    <source>
        <dbReference type="ARBA" id="ARBA00023015"/>
    </source>
</evidence>
<proteinExistence type="predicted"/>
<evidence type="ECO:0000313" key="11">
    <source>
        <dbReference type="Proteomes" id="UP000001610"/>
    </source>
</evidence>
<dbReference type="SMART" id="SM00066">
    <property type="entry name" value="GAL4"/>
    <property type="match status" value="1"/>
</dbReference>
<dbReference type="CDD" id="cd12148">
    <property type="entry name" value="fungal_TF_MHR"/>
    <property type="match status" value="1"/>
</dbReference>
<dbReference type="GO" id="GO:0005634">
    <property type="term" value="C:nucleus"/>
    <property type="evidence" value="ECO:0007669"/>
    <property type="project" value="UniProtKB-SubCell"/>
</dbReference>
<dbReference type="GO" id="GO:0008270">
    <property type="term" value="F:zinc ion binding"/>
    <property type="evidence" value="ECO:0007669"/>
    <property type="project" value="InterPro"/>
</dbReference>
<evidence type="ECO:0000256" key="7">
    <source>
        <dbReference type="ARBA" id="ARBA00023242"/>
    </source>
</evidence>
<dbReference type="GO" id="GO:0000981">
    <property type="term" value="F:DNA-binding transcription factor activity, RNA polymerase II-specific"/>
    <property type="evidence" value="ECO:0007669"/>
    <property type="project" value="InterPro"/>
</dbReference>
<dbReference type="GO" id="GO:0006351">
    <property type="term" value="P:DNA-templated transcription"/>
    <property type="evidence" value="ECO:0007669"/>
    <property type="project" value="InterPro"/>
</dbReference>
<accession>G3JQW5</accession>
<dbReference type="VEuPathDB" id="FungiDB:CCM_07661"/>
<dbReference type="SUPFAM" id="SSF57701">
    <property type="entry name" value="Zn2/Cys6 DNA-binding domain"/>
    <property type="match status" value="1"/>
</dbReference>
<dbReference type="GO" id="GO:0003677">
    <property type="term" value="F:DNA binding"/>
    <property type="evidence" value="ECO:0007669"/>
    <property type="project" value="UniProtKB-KW"/>
</dbReference>
<keyword evidence="4" id="KW-0805">Transcription regulation</keyword>
<dbReference type="PROSITE" id="PS50048">
    <property type="entry name" value="ZN2_CY6_FUNGAL_2"/>
    <property type="match status" value="1"/>
</dbReference>
<name>G3JQW5_CORMM</name>
<dbReference type="AlphaFoldDB" id="G3JQW5"/>
<dbReference type="Pfam" id="PF04082">
    <property type="entry name" value="Fungal_trans"/>
    <property type="match status" value="1"/>
</dbReference>
<feature type="compositionally biased region" description="Polar residues" evidence="8">
    <location>
        <begin position="889"/>
        <end position="911"/>
    </location>
</feature>
<dbReference type="InterPro" id="IPR051615">
    <property type="entry name" value="Transcr_Regulatory_Elem"/>
</dbReference>
<dbReference type="PANTHER" id="PTHR31313">
    <property type="entry name" value="TY1 ENHANCER ACTIVATOR"/>
    <property type="match status" value="1"/>
</dbReference>
<dbReference type="eggNOG" id="ENOG502QVF9">
    <property type="taxonomic scope" value="Eukaryota"/>
</dbReference>
<dbReference type="PROSITE" id="PS00463">
    <property type="entry name" value="ZN2_CY6_FUNGAL_1"/>
    <property type="match status" value="1"/>
</dbReference>
<dbReference type="CDD" id="cd00067">
    <property type="entry name" value="GAL4"/>
    <property type="match status" value="1"/>
</dbReference>
<dbReference type="HOGENOM" id="CLU_009617_1_0_1"/>
<dbReference type="RefSeq" id="XP_006672864.1">
    <property type="nucleotide sequence ID" value="XM_006672801.1"/>
</dbReference>
<reference evidence="10 11" key="1">
    <citation type="journal article" date="2011" name="Genome Biol.">
        <title>Genome sequence of the insect pathogenic fungus Cordyceps militaris, a valued traditional Chinese medicine.</title>
        <authorList>
            <person name="Zheng P."/>
            <person name="Xia Y."/>
            <person name="Xiao G."/>
            <person name="Xiong C."/>
            <person name="Hu X."/>
            <person name="Zhang S."/>
            <person name="Zheng H."/>
            <person name="Huang Y."/>
            <person name="Zhou Y."/>
            <person name="Wang S."/>
            <person name="Zhao G.P."/>
            <person name="Liu X."/>
            <person name="St Leger R.J."/>
            <person name="Wang C."/>
        </authorList>
    </citation>
    <scope>NUCLEOTIDE SEQUENCE [LARGE SCALE GENOMIC DNA]</scope>
    <source>
        <strain evidence="10 11">CM01</strain>
    </source>
</reference>
<protein>
    <submittedName>
        <fullName evidence="10">Fungal transcriptional regulatory protein</fullName>
    </submittedName>
</protein>
<evidence type="ECO:0000259" key="9">
    <source>
        <dbReference type="PROSITE" id="PS50048"/>
    </source>
</evidence>
<dbReference type="Gene3D" id="4.10.240.10">
    <property type="entry name" value="Zn(2)-C6 fungal-type DNA-binding domain"/>
    <property type="match status" value="1"/>
</dbReference>
<dbReference type="InterPro" id="IPR001138">
    <property type="entry name" value="Zn2Cys6_DnaBD"/>
</dbReference>
<evidence type="ECO:0000256" key="2">
    <source>
        <dbReference type="ARBA" id="ARBA00022723"/>
    </source>
</evidence>
<keyword evidence="7" id="KW-0539">Nucleus</keyword>
<dbReference type="Pfam" id="PF00172">
    <property type="entry name" value="Zn_clus"/>
    <property type="match status" value="1"/>
</dbReference>
<keyword evidence="6" id="KW-0804">Transcription</keyword>
<dbReference type="KEGG" id="cmt:CCM_07661"/>
<feature type="domain" description="Zn(2)-C6 fungal-type" evidence="9">
    <location>
        <begin position="165"/>
        <end position="198"/>
    </location>
</feature>
<dbReference type="SMART" id="SM00906">
    <property type="entry name" value="Fungal_trans"/>
    <property type="match status" value="1"/>
</dbReference>
<sequence length="948" mass="106133">MRTRQRRSLRLPRDTPSSYPSIDYTKNGFSPFPLRLLPAKLEGRMHTYYPLLGTFAFRRLARLSSNSLLQPTVVASVISCHISYPYLASLAAPCFLFSSSPLLDRPTTPPLATGPEPINSNARCKKTMSSLTSITATSASKACAQIQPACRRHLASTNLSIVMRACEGCRRRKIKCDAATTNSWPCSACIRLKLHCVRPNGFDSAGDPTTYEAFVTPDQFHQMTIQMPPQHHQKPLEMYPQMSSYAENSTGFYTIPYDPSQAQHDINYTTVPPPAMLDPISYAQQNTFQAHAINQPGQPGASPESYTTDSYQQQDLADLLGTLKLDELGTAPYLRNKASFRRGEEPAVEDDDDYGGLPPILSGSGSKIRIPPELMPDEETALHYFELYFTHVHPYVPVLHKPHIYHQWRHARDTISPLILEAIFAIGGRLAEEPAMGQQWLGLASRHADAFMDTPRLSTLQALLMILKAREGAPKRGYFFRSWMTVVQCVQMAKDLGLDEHFDDHEDGIDCEHNPTDCHLRTRIWLTVFACEVMVGTPQGRHDLSVNMDSVDFTIPKRMPGVDETEYQVSRNFVYFVRIVRNIRTMSSTYARLRKRKDWGIDPEFQELNKTITSYVSDLPADLAISFPSDNSPPWLPNSFIGNLHSYHYLVIILYNRPQLSFLDPNINHVAWKQHMLQSYNAAKAICRLQEAIISNFGLSGLQCMQRGFSFTVYAGLSCIVIHLVAIVSPDPELNSNAREFFTRHMRIMEQVMEVWPMPELQTQIDTVREAFSADTRRAGAYLGNSGRSGSLDQHLDAHSSLRYVNNPITPPISSDYMGSKNESPTIQALELIPQAGTSVPTMPPNMGLVEHVAWNPSRIFEQWNNTFAVEPPQPNNNTTVGLSPGGSDVTTGMSETHTATSGIAASTQNTSPPPFVPNMTNFITPAMWQESVASVYEGGLKRAWDHQ</sequence>
<keyword evidence="5" id="KW-0238">DNA-binding</keyword>
<gene>
    <name evidence="10" type="ORF">CCM_07661</name>
</gene>
<dbReference type="InParanoid" id="G3JQW5"/>
<evidence type="ECO:0000313" key="10">
    <source>
        <dbReference type="EMBL" id="EGX89409.1"/>
    </source>
</evidence>
<dbReference type="EMBL" id="JH126404">
    <property type="protein sequence ID" value="EGX89409.1"/>
    <property type="molecule type" value="Genomic_DNA"/>
</dbReference>
<organism evidence="10 11">
    <name type="scientific">Cordyceps militaris (strain CM01)</name>
    <name type="common">Caterpillar fungus</name>
    <dbReference type="NCBI Taxonomy" id="983644"/>
    <lineage>
        <taxon>Eukaryota</taxon>
        <taxon>Fungi</taxon>
        <taxon>Dikarya</taxon>
        <taxon>Ascomycota</taxon>
        <taxon>Pezizomycotina</taxon>
        <taxon>Sordariomycetes</taxon>
        <taxon>Hypocreomycetidae</taxon>
        <taxon>Hypocreales</taxon>
        <taxon>Cordycipitaceae</taxon>
        <taxon>Cordyceps</taxon>
    </lineage>
</organism>
<keyword evidence="2" id="KW-0479">Metal-binding</keyword>
<keyword evidence="11" id="KW-1185">Reference proteome</keyword>
<dbReference type="OMA" id="PSHFIGN"/>
<evidence type="ECO:0000256" key="3">
    <source>
        <dbReference type="ARBA" id="ARBA00022833"/>
    </source>
</evidence>
<dbReference type="GeneID" id="18169671"/>
<feature type="region of interest" description="Disordered" evidence="8">
    <location>
        <begin position="888"/>
        <end position="916"/>
    </location>
</feature>
<evidence type="ECO:0000256" key="5">
    <source>
        <dbReference type="ARBA" id="ARBA00023125"/>
    </source>
</evidence>
<dbReference type="Proteomes" id="UP000001610">
    <property type="component" value="Unassembled WGS sequence"/>
</dbReference>
<dbReference type="InterPro" id="IPR036864">
    <property type="entry name" value="Zn2-C6_fun-type_DNA-bd_sf"/>
</dbReference>
<evidence type="ECO:0000256" key="1">
    <source>
        <dbReference type="ARBA" id="ARBA00004123"/>
    </source>
</evidence>
<keyword evidence="3" id="KW-0862">Zinc</keyword>